<dbReference type="AlphaFoldDB" id="A0A9D6V9Q9"/>
<gene>
    <name evidence="1" type="ORF">HY912_23830</name>
</gene>
<evidence type="ECO:0000313" key="2">
    <source>
        <dbReference type="Proteomes" id="UP000807825"/>
    </source>
</evidence>
<name>A0A9D6V9Q9_9BACT</name>
<dbReference type="Proteomes" id="UP000807825">
    <property type="component" value="Unassembled WGS sequence"/>
</dbReference>
<organism evidence="1 2">
    <name type="scientific">Desulfomonile tiedjei</name>
    <dbReference type="NCBI Taxonomy" id="2358"/>
    <lineage>
        <taxon>Bacteria</taxon>
        <taxon>Pseudomonadati</taxon>
        <taxon>Thermodesulfobacteriota</taxon>
        <taxon>Desulfomonilia</taxon>
        <taxon>Desulfomonilales</taxon>
        <taxon>Desulfomonilaceae</taxon>
        <taxon>Desulfomonile</taxon>
    </lineage>
</organism>
<sequence>MKARIWILIICTVIAFGPGVYGTSLSCPNGAEDSGQAHGKCHCPEGPPCKCQKVPASFYCCTHSGARGSVVTEHQAWKFQPHNDAATTLYSARVPVELVVDILAVAYPEHYGGNRIFLQNSSFRS</sequence>
<accession>A0A9D6V9Q9</accession>
<dbReference type="EMBL" id="JACRDE010000622">
    <property type="protein sequence ID" value="MBI5252536.1"/>
    <property type="molecule type" value="Genomic_DNA"/>
</dbReference>
<comment type="caution">
    <text evidence="1">The sequence shown here is derived from an EMBL/GenBank/DDBJ whole genome shotgun (WGS) entry which is preliminary data.</text>
</comment>
<reference evidence="1" key="1">
    <citation type="submission" date="2020-07" db="EMBL/GenBank/DDBJ databases">
        <title>Huge and variable diversity of episymbiotic CPR bacteria and DPANN archaea in groundwater ecosystems.</title>
        <authorList>
            <person name="He C.Y."/>
            <person name="Keren R."/>
            <person name="Whittaker M."/>
            <person name="Farag I.F."/>
            <person name="Doudna J."/>
            <person name="Cate J.H.D."/>
            <person name="Banfield J.F."/>
        </authorList>
    </citation>
    <scope>NUCLEOTIDE SEQUENCE</scope>
    <source>
        <strain evidence="1">NC_groundwater_1664_Pr3_B-0.1um_52_9</strain>
    </source>
</reference>
<protein>
    <submittedName>
        <fullName evidence="1">Uncharacterized protein</fullName>
    </submittedName>
</protein>
<evidence type="ECO:0000313" key="1">
    <source>
        <dbReference type="EMBL" id="MBI5252536.1"/>
    </source>
</evidence>
<dbReference type="PROSITE" id="PS51257">
    <property type="entry name" value="PROKAR_LIPOPROTEIN"/>
    <property type="match status" value="1"/>
</dbReference>
<proteinExistence type="predicted"/>